<sequence>MFNLIDRFNKMDRLALSGLEDEVLVILDDDDGEPASVKVDMGSFTRLSRGYVSGLIAIDSSAIPIAYADRKWYLVFSAGVVLRSGGRYAPPHVFRVGPHLAEVGRREGEDQQGAARRLREYVEGSIMLEVLHSGALDDRALILVDGSLRGLSELDCSVARKMRTSLIGISKATKVVPSSMGSLPNGPGYSIISNDGCYTVTAARLEEYGVPLRIDTTDLEGLSSLLSSDVIVRGYPDSLRLAHYSSILSVSEEEAALASLAMHGAALSRPLERREALLGILKVRG</sequence>
<organism evidence="1 2">
    <name type="scientific">Conexivisphaera calida</name>
    <dbReference type="NCBI Taxonomy" id="1874277"/>
    <lineage>
        <taxon>Archaea</taxon>
        <taxon>Nitrososphaerota</taxon>
        <taxon>Conexivisphaeria</taxon>
        <taxon>Conexivisphaerales</taxon>
        <taxon>Conexivisphaeraceae</taxon>
        <taxon>Conexivisphaera</taxon>
    </lineage>
</organism>
<gene>
    <name evidence="1" type="ORF">NAS2_1574</name>
</gene>
<dbReference type="AlphaFoldDB" id="A0A4P2VFK8"/>
<proteinExistence type="predicted"/>
<accession>A0A4P2VFK8</accession>
<dbReference type="Proteomes" id="UP000509448">
    <property type="component" value="Chromosome"/>
</dbReference>
<name>A0A4P2VFK8_9ARCH</name>
<evidence type="ECO:0000313" key="1">
    <source>
        <dbReference type="EMBL" id="BBE42951.1"/>
    </source>
</evidence>
<keyword evidence="2" id="KW-1185">Reference proteome</keyword>
<dbReference type="EMBL" id="AP018732">
    <property type="protein sequence ID" value="BBE42951.1"/>
    <property type="molecule type" value="Genomic_DNA"/>
</dbReference>
<protein>
    <recommendedName>
        <fullName evidence="3">NurA domain-containing protein</fullName>
    </recommendedName>
</protein>
<dbReference type="KEGG" id="ccai:NAS2_1574"/>
<reference evidence="1 2" key="1">
    <citation type="journal article" date="2019" name="ISME J.">
        <title>Isolation and characterization of a thermophilic sulfur- and iron-reducing thaumarchaeote from a terrestrial acidic hot spring.</title>
        <authorList>
            <person name="Kato S."/>
            <person name="Itoh T."/>
            <person name="Yuki M."/>
            <person name="Nagamori M."/>
            <person name="Ohnishi M."/>
            <person name="Uematsu K."/>
            <person name="Suzuki K."/>
            <person name="Takashina T."/>
            <person name="Ohkuma M."/>
        </authorList>
    </citation>
    <scope>NUCLEOTIDE SEQUENCE [LARGE SCALE GENOMIC DNA]</scope>
    <source>
        <strain evidence="1 2">NAS-02</strain>
    </source>
</reference>
<evidence type="ECO:0008006" key="3">
    <source>
        <dbReference type="Google" id="ProtNLM"/>
    </source>
</evidence>
<evidence type="ECO:0000313" key="2">
    <source>
        <dbReference type="Proteomes" id="UP000509448"/>
    </source>
</evidence>